<keyword evidence="7" id="KW-0539">Nucleus</keyword>
<evidence type="ECO:0000256" key="3">
    <source>
        <dbReference type="ARBA" id="ARBA00019664"/>
    </source>
</evidence>
<evidence type="ECO:0000256" key="10">
    <source>
        <dbReference type="SAM" id="Coils"/>
    </source>
</evidence>
<name>A0A835CNJ8_APHGI</name>
<dbReference type="GO" id="GO:0045893">
    <property type="term" value="P:positive regulation of DNA-templated transcription"/>
    <property type="evidence" value="ECO:0007669"/>
    <property type="project" value="TreeGrafter"/>
</dbReference>
<feature type="region of interest" description="Disordered" evidence="11">
    <location>
        <begin position="112"/>
        <end position="165"/>
    </location>
</feature>
<sequence length="321" mass="36743">MSGQQHPFPSGFPTAQQQAMRSQFGGGQMVPGMMGPQQGGMVSPQQFNVGGNSMVMSNAQQQQQQQQLAVQQSVSMQMQQLQQQQQQLQQQQQQMQMQQQQQQANLVAQGNQPIGQVGQPSQAPISQTHQQPQQQPQQSGQSDQSQQQQSQQQQPQTHQTGQQPQNKEYNAITLCKFGQETVQEILMRVVECFSTLKTLQLPNGTAQGANIAKEKKIKFVEQLRTCSYLFRRLRVIYERSNETGQLQGMEYTHIESLIPLKEEWDMKSEEKKTSEAYRIAYEEYKEATEQVIAKNRHLKEIINQMRRLISEINTMLSMRRS</sequence>
<dbReference type="GO" id="GO:0003712">
    <property type="term" value="F:transcription coregulator activity"/>
    <property type="evidence" value="ECO:0007669"/>
    <property type="project" value="TreeGrafter"/>
</dbReference>
<keyword evidence="4" id="KW-0805">Transcription regulation</keyword>
<dbReference type="AlphaFoldDB" id="A0A835CNJ8"/>
<comment type="subcellular location">
    <subcellularLocation>
        <location evidence="1">Nucleus</location>
    </subcellularLocation>
</comment>
<accession>A0A835CNJ8</accession>
<evidence type="ECO:0000256" key="2">
    <source>
        <dbReference type="ARBA" id="ARBA00010606"/>
    </source>
</evidence>
<evidence type="ECO:0000256" key="4">
    <source>
        <dbReference type="ARBA" id="ARBA00023015"/>
    </source>
</evidence>
<evidence type="ECO:0000313" key="13">
    <source>
        <dbReference type="Proteomes" id="UP000639338"/>
    </source>
</evidence>
<dbReference type="Proteomes" id="UP000639338">
    <property type="component" value="Unassembled WGS sequence"/>
</dbReference>
<proteinExistence type="inferred from homology"/>
<dbReference type="OrthoDB" id="10067025at2759"/>
<comment type="function">
    <text evidence="8">Component of the Mediator complex, a coactivator involved in the regulated transcription of nearly all RNA polymerase II-dependent genes. Mediator functions as a bridge to convey information from gene-specific regulatory proteins to the basal RNA polymerase II transcription machinery. Mediator is recruited to promoters by direct interactions with regulatory proteins and serves as a scaffold for the assembly of a functional preinitiation complex with RNA polymerase II and the general transcription factors.</text>
</comment>
<comment type="similarity">
    <text evidence="2">Belongs to the Mediator complex subunit 30 family.</text>
</comment>
<dbReference type="PANTHER" id="PTHR31705:SF4">
    <property type="entry name" value="MEDIATOR OF RNA POLYMERASE II TRANSCRIPTION SUBUNIT 30"/>
    <property type="match status" value="1"/>
</dbReference>
<dbReference type="InterPro" id="IPR021019">
    <property type="entry name" value="Mediator_Med30_met"/>
</dbReference>
<evidence type="ECO:0000313" key="12">
    <source>
        <dbReference type="EMBL" id="KAF7990332.1"/>
    </source>
</evidence>
<feature type="coiled-coil region" evidence="10">
    <location>
        <begin position="71"/>
        <end position="105"/>
    </location>
</feature>
<feature type="compositionally biased region" description="Low complexity" evidence="11">
    <location>
        <begin position="30"/>
        <end position="52"/>
    </location>
</feature>
<evidence type="ECO:0000256" key="11">
    <source>
        <dbReference type="SAM" id="MobiDB-lite"/>
    </source>
</evidence>
<reference evidence="12 13" key="1">
    <citation type="submission" date="2020-08" db="EMBL/GenBank/DDBJ databases">
        <title>Aphidius gifuensis genome sequencing and assembly.</title>
        <authorList>
            <person name="Du Z."/>
        </authorList>
    </citation>
    <scope>NUCLEOTIDE SEQUENCE [LARGE SCALE GENOMIC DNA]</scope>
    <source>
        <strain evidence="12">YNYX2018</strain>
        <tissue evidence="12">Adults</tissue>
    </source>
</reference>
<keyword evidence="6" id="KW-0804">Transcription</keyword>
<evidence type="ECO:0000256" key="9">
    <source>
        <dbReference type="ARBA" id="ARBA00031981"/>
    </source>
</evidence>
<dbReference type="Pfam" id="PF11315">
    <property type="entry name" value="Med30"/>
    <property type="match status" value="1"/>
</dbReference>
<keyword evidence="10" id="KW-0175">Coiled coil</keyword>
<feature type="region of interest" description="Disordered" evidence="11">
    <location>
        <begin position="1"/>
        <end position="52"/>
    </location>
</feature>
<feature type="compositionally biased region" description="Low complexity" evidence="11">
    <location>
        <begin position="126"/>
        <end position="165"/>
    </location>
</feature>
<organism evidence="12 13">
    <name type="scientific">Aphidius gifuensis</name>
    <name type="common">Parasitoid wasp</name>
    <dbReference type="NCBI Taxonomy" id="684658"/>
    <lineage>
        <taxon>Eukaryota</taxon>
        <taxon>Metazoa</taxon>
        <taxon>Ecdysozoa</taxon>
        <taxon>Arthropoda</taxon>
        <taxon>Hexapoda</taxon>
        <taxon>Insecta</taxon>
        <taxon>Pterygota</taxon>
        <taxon>Neoptera</taxon>
        <taxon>Endopterygota</taxon>
        <taxon>Hymenoptera</taxon>
        <taxon>Apocrita</taxon>
        <taxon>Ichneumonoidea</taxon>
        <taxon>Braconidae</taxon>
        <taxon>Aphidiinae</taxon>
        <taxon>Aphidius</taxon>
    </lineage>
</organism>
<evidence type="ECO:0000256" key="5">
    <source>
        <dbReference type="ARBA" id="ARBA00023159"/>
    </source>
</evidence>
<gene>
    <name evidence="12" type="ORF">HCN44_000137</name>
</gene>
<keyword evidence="13" id="KW-1185">Reference proteome</keyword>
<evidence type="ECO:0000256" key="6">
    <source>
        <dbReference type="ARBA" id="ARBA00023163"/>
    </source>
</evidence>
<evidence type="ECO:0000256" key="1">
    <source>
        <dbReference type="ARBA" id="ARBA00004123"/>
    </source>
</evidence>
<evidence type="ECO:0000256" key="7">
    <source>
        <dbReference type="ARBA" id="ARBA00023242"/>
    </source>
</evidence>
<keyword evidence="5" id="KW-0010">Activator</keyword>
<feature type="compositionally biased region" description="Polar residues" evidence="11">
    <location>
        <begin position="1"/>
        <end position="21"/>
    </location>
</feature>
<protein>
    <recommendedName>
        <fullName evidence="3">Mediator of RNA polymerase II transcription subunit 30</fullName>
    </recommendedName>
    <alternativeName>
        <fullName evidence="9">Mediator complex subunit 30</fullName>
    </alternativeName>
</protein>
<dbReference type="PANTHER" id="PTHR31705">
    <property type="entry name" value="MEDIATOR OF RNA POLYMERASE II TRANSCRIPTION SUBUNIT 30"/>
    <property type="match status" value="1"/>
</dbReference>
<dbReference type="EMBL" id="JACMRX010000004">
    <property type="protein sequence ID" value="KAF7990332.1"/>
    <property type="molecule type" value="Genomic_DNA"/>
</dbReference>
<evidence type="ECO:0000256" key="8">
    <source>
        <dbReference type="ARBA" id="ARBA00025687"/>
    </source>
</evidence>
<comment type="caution">
    <text evidence="12">The sequence shown here is derived from an EMBL/GenBank/DDBJ whole genome shotgun (WGS) entry which is preliminary data.</text>
</comment>
<dbReference type="GO" id="GO:0016592">
    <property type="term" value="C:mediator complex"/>
    <property type="evidence" value="ECO:0007669"/>
    <property type="project" value="TreeGrafter"/>
</dbReference>